<evidence type="ECO:0000256" key="4">
    <source>
        <dbReference type="PROSITE-ProRule" id="PRU00452"/>
    </source>
</evidence>
<keyword evidence="3" id="KW-0862">Zinc</keyword>
<dbReference type="PANTHER" id="PTHR10782:SF94">
    <property type="entry name" value="SUPPRESSOR OF VARIEGATION 2-10, ISOFORM I"/>
    <property type="match status" value="1"/>
</dbReference>
<dbReference type="GO" id="GO:0003712">
    <property type="term" value="F:transcription coregulator activity"/>
    <property type="evidence" value="ECO:0007669"/>
    <property type="project" value="TreeGrafter"/>
</dbReference>
<reference evidence="6" key="1">
    <citation type="submission" date="2020-05" db="UniProtKB">
        <authorList>
            <consortium name="EnsemblMetazoa"/>
        </authorList>
    </citation>
    <scope>IDENTIFICATION</scope>
    <source>
        <strain evidence="6">BB02</strain>
    </source>
</reference>
<dbReference type="InterPro" id="IPR013083">
    <property type="entry name" value="Znf_RING/FYVE/PHD"/>
</dbReference>
<evidence type="ECO:0000256" key="1">
    <source>
        <dbReference type="ARBA" id="ARBA00022723"/>
    </source>
</evidence>
<keyword evidence="2 4" id="KW-0863">Zinc-finger</keyword>
<proteinExistence type="predicted"/>
<dbReference type="AlphaFoldDB" id="A0A2C9JWD6"/>
<dbReference type="GO" id="GO:0016925">
    <property type="term" value="P:protein sumoylation"/>
    <property type="evidence" value="ECO:0007669"/>
    <property type="project" value="TreeGrafter"/>
</dbReference>
<dbReference type="InterPro" id="IPR004181">
    <property type="entry name" value="Znf_MIZ"/>
</dbReference>
<gene>
    <name evidence="6" type="primary">106070664</name>
</gene>
<dbReference type="Pfam" id="PF02891">
    <property type="entry name" value="zf-MIZ"/>
    <property type="match status" value="1"/>
</dbReference>
<evidence type="ECO:0000313" key="7">
    <source>
        <dbReference type="Proteomes" id="UP000076420"/>
    </source>
</evidence>
<protein>
    <recommendedName>
        <fullName evidence="5">SP-RING-type domain-containing protein</fullName>
    </recommendedName>
</protein>
<name>A0A2C9JWD6_BIOGL</name>
<dbReference type="GO" id="GO:0008270">
    <property type="term" value="F:zinc ion binding"/>
    <property type="evidence" value="ECO:0007669"/>
    <property type="project" value="UniProtKB-KW"/>
</dbReference>
<dbReference type="GO" id="GO:0061665">
    <property type="term" value="F:SUMO ligase activity"/>
    <property type="evidence" value="ECO:0007669"/>
    <property type="project" value="TreeGrafter"/>
</dbReference>
<feature type="domain" description="SP-RING-type" evidence="5">
    <location>
        <begin position="134"/>
        <end position="220"/>
    </location>
</feature>
<dbReference type="Proteomes" id="UP000076420">
    <property type="component" value="Unassembled WGS sequence"/>
</dbReference>
<sequence length="493" mass="54555">MRQTASCAVKSFAFHSSSFQIILKTSHLSNVKKVKFKSLQLSEAKLIVKASVLTMGRRRYNRRSRFSERYRPTFGTSFIFNTWPTCTFTPAPAAPEAPAVRCNADRSFEILKNSAVKLSVTTQEMIREKFAESAEDDLSVTTLSVSMICPIGKSRMVTPTRGKDCRHLQCFDGLTYLKLNYCSRPRWKCPVCDSYCPENDLVIDPYFTELILKAPSSTEIIIHKDGSWSAQESVAQQNKNVITALETPSSETDSSAIRPISLPIEQVQCFSAQNPNIIDLTISEQSNCIVIESEKPTSQPTADFSLILSLSSVDTLSKKSSTQEPIFIDLTLDSYDNENVSLLKSWSGKTSNPNIITETISVAKATTLALAVPGTEATTLALAVPETEATTLALAVPGTEAHENLANFQTGSNESPSVLRTVASPNVCIDTINKRQMPPRKPRFLPQLFRRRSVPHPMEIEAKGLQEMTDFDFSNFLIDNGIVWTGKKMIVVG</sequence>
<dbReference type="PANTHER" id="PTHR10782">
    <property type="entry name" value="ZINC FINGER MIZ DOMAIN-CONTAINING PROTEIN"/>
    <property type="match status" value="1"/>
</dbReference>
<dbReference type="GO" id="GO:0000785">
    <property type="term" value="C:chromatin"/>
    <property type="evidence" value="ECO:0007669"/>
    <property type="project" value="TreeGrafter"/>
</dbReference>
<dbReference type="KEGG" id="bgt:106070664"/>
<dbReference type="STRING" id="6526.A0A2C9JWD6"/>
<evidence type="ECO:0000313" key="6">
    <source>
        <dbReference type="EnsemblMetazoa" id="BGLB009069-PB"/>
    </source>
</evidence>
<evidence type="ECO:0000256" key="2">
    <source>
        <dbReference type="ARBA" id="ARBA00022771"/>
    </source>
</evidence>
<dbReference type="PROSITE" id="PS51044">
    <property type="entry name" value="ZF_SP_RING"/>
    <property type="match status" value="1"/>
</dbReference>
<dbReference type="RefSeq" id="XP_013086063.2">
    <property type="nucleotide sequence ID" value="XM_013230609.2"/>
</dbReference>
<dbReference type="EnsemblMetazoa" id="BGLB009069-RB">
    <property type="protein sequence ID" value="BGLB009069-PB"/>
    <property type="gene ID" value="BGLB009069"/>
</dbReference>
<accession>A0A2C9JWD6</accession>
<organism evidence="6 7">
    <name type="scientific">Biomphalaria glabrata</name>
    <name type="common">Bloodfluke planorb</name>
    <name type="synonym">Freshwater snail</name>
    <dbReference type="NCBI Taxonomy" id="6526"/>
    <lineage>
        <taxon>Eukaryota</taxon>
        <taxon>Metazoa</taxon>
        <taxon>Spiralia</taxon>
        <taxon>Lophotrochozoa</taxon>
        <taxon>Mollusca</taxon>
        <taxon>Gastropoda</taxon>
        <taxon>Heterobranchia</taxon>
        <taxon>Euthyneura</taxon>
        <taxon>Panpulmonata</taxon>
        <taxon>Hygrophila</taxon>
        <taxon>Lymnaeoidea</taxon>
        <taxon>Planorbidae</taxon>
        <taxon>Biomphalaria</taxon>
    </lineage>
</organism>
<evidence type="ECO:0000259" key="5">
    <source>
        <dbReference type="PROSITE" id="PS51044"/>
    </source>
</evidence>
<evidence type="ECO:0000256" key="3">
    <source>
        <dbReference type="ARBA" id="ARBA00022833"/>
    </source>
</evidence>
<dbReference type="Gene3D" id="3.30.40.10">
    <property type="entry name" value="Zinc/RING finger domain, C3HC4 (zinc finger)"/>
    <property type="match status" value="1"/>
</dbReference>
<dbReference type="OrthoDB" id="6162286at2759"/>
<dbReference type="CDD" id="cd16650">
    <property type="entry name" value="SP-RING_PIAS-like"/>
    <property type="match status" value="1"/>
</dbReference>
<dbReference type="VEuPathDB" id="VectorBase:BGLAX_047073"/>
<keyword evidence="1" id="KW-0479">Metal-binding</keyword>
<dbReference type="GO" id="GO:0006357">
    <property type="term" value="P:regulation of transcription by RNA polymerase II"/>
    <property type="evidence" value="ECO:0007669"/>
    <property type="project" value="TreeGrafter"/>
</dbReference>
<dbReference type="VEuPathDB" id="VectorBase:BGLB009069"/>